<dbReference type="Gene3D" id="3.20.20.80">
    <property type="entry name" value="Glycosidases"/>
    <property type="match status" value="1"/>
</dbReference>
<dbReference type="Gene3D" id="1.10.10.760">
    <property type="entry name" value="E-set domains of sugar-utilizing enzymes"/>
    <property type="match status" value="1"/>
</dbReference>
<evidence type="ECO:0000256" key="13">
    <source>
        <dbReference type="NCBIfam" id="TIGR02402"/>
    </source>
</evidence>
<evidence type="ECO:0000313" key="17">
    <source>
        <dbReference type="EMBL" id="CAI8917767.1"/>
    </source>
</evidence>
<evidence type="ECO:0000256" key="12">
    <source>
        <dbReference type="ARBA" id="ARBA00034013"/>
    </source>
</evidence>
<proteinExistence type="inferred from homology"/>
<evidence type="ECO:0000256" key="9">
    <source>
        <dbReference type="ARBA" id="ARBA00023295"/>
    </source>
</evidence>
<feature type="domain" description="Glycosyl hydrolase family 13 catalytic" evidence="16">
    <location>
        <begin position="100"/>
        <end position="530"/>
    </location>
</feature>
<dbReference type="PANTHER" id="PTHR43651:SF11">
    <property type="entry name" value="MALTO-OLIGOSYLTREHALOSE TREHALOHYDROLASE"/>
    <property type="match status" value="1"/>
</dbReference>
<dbReference type="Pfam" id="PF02922">
    <property type="entry name" value="CBM_48"/>
    <property type="match status" value="1"/>
</dbReference>
<evidence type="ECO:0000256" key="11">
    <source>
        <dbReference type="ARBA" id="ARBA00033284"/>
    </source>
</evidence>
<comment type="subcellular location">
    <subcellularLocation>
        <location evidence="1">Cytoplasm</location>
    </subcellularLocation>
</comment>
<dbReference type="InterPro" id="IPR004193">
    <property type="entry name" value="Glyco_hydro_13_N"/>
</dbReference>
<dbReference type="SUPFAM" id="SSF81296">
    <property type="entry name" value="E set domains"/>
    <property type="match status" value="1"/>
</dbReference>
<feature type="compositionally biased region" description="Polar residues" evidence="15">
    <location>
        <begin position="624"/>
        <end position="641"/>
    </location>
</feature>
<evidence type="ECO:0000256" key="4">
    <source>
        <dbReference type="ARBA" id="ARBA00012268"/>
    </source>
</evidence>
<dbReference type="InterPro" id="IPR012768">
    <property type="entry name" value="Trehalose_TreZ"/>
</dbReference>
<evidence type="ECO:0000256" key="14">
    <source>
        <dbReference type="PIRNR" id="PIRNR006337"/>
    </source>
</evidence>
<reference evidence="17 18" key="1">
    <citation type="submission" date="2023-03" db="EMBL/GenBank/DDBJ databases">
        <authorList>
            <person name="Pearce D."/>
        </authorList>
    </citation>
    <scope>NUCLEOTIDE SEQUENCE [LARGE SCALE GENOMIC DNA]</scope>
    <source>
        <strain evidence="17">Msz</strain>
    </source>
</reference>
<evidence type="ECO:0000256" key="6">
    <source>
        <dbReference type="ARBA" id="ARBA00022490"/>
    </source>
</evidence>
<dbReference type="EC" id="3.2.1.141" evidence="4 13"/>
<gene>
    <name evidence="17" type="primary">treZ</name>
    <name evidence="17" type="ORF">MSZNOR_3779</name>
</gene>
<keyword evidence="8" id="KW-0119">Carbohydrate metabolism</keyword>
<dbReference type="InterPro" id="IPR017853">
    <property type="entry name" value="GH"/>
</dbReference>
<organism evidence="17 18">
    <name type="scientific">Methylocaldum szegediense</name>
    <dbReference type="NCBI Taxonomy" id="73780"/>
    <lineage>
        <taxon>Bacteria</taxon>
        <taxon>Pseudomonadati</taxon>
        <taxon>Pseudomonadota</taxon>
        <taxon>Gammaproteobacteria</taxon>
        <taxon>Methylococcales</taxon>
        <taxon>Methylococcaceae</taxon>
        <taxon>Methylocaldum</taxon>
    </lineage>
</organism>
<evidence type="ECO:0000256" key="15">
    <source>
        <dbReference type="SAM" id="MobiDB-lite"/>
    </source>
</evidence>
<evidence type="ECO:0000256" key="8">
    <source>
        <dbReference type="ARBA" id="ARBA00023277"/>
    </source>
</evidence>
<dbReference type="CDD" id="cd11325">
    <property type="entry name" value="AmyAc_GTHase"/>
    <property type="match status" value="1"/>
</dbReference>
<dbReference type="InterPro" id="IPR044901">
    <property type="entry name" value="Trehalose_TreZ_E-set_sf"/>
</dbReference>
<dbReference type="InterPro" id="IPR022567">
    <property type="entry name" value="DUF3459"/>
</dbReference>
<dbReference type="InterPro" id="IPR014756">
    <property type="entry name" value="Ig_E-set"/>
</dbReference>
<keyword evidence="7 14" id="KW-0378">Hydrolase</keyword>
<dbReference type="Pfam" id="PF11941">
    <property type="entry name" value="DUF3459"/>
    <property type="match status" value="1"/>
</dbReference>
<dbReference type="PIRSF" id="PIRSF006337">
    <property type="entry name" value="Trehalose_TreZ"/>
    <property type="match status" value="1"/>
</dbReference>
<evidence type="ECO:0000256" key="7">
    <source>
        <dbReference type="ARBA" id="ARBA00022801"/>
    </source>
</evidence>
<evidence type="ECO:0000256" key="5">
    <source>
        <dbReference type="ARBA" id="ARBA00015938"/>
    </source>
</evidence>
<dbReference type="NCBIfam" id="TIGR02402">
    <property type="entry name" value="trehalose_TreZ"/>
    <property type="match status" value="1"/>
</dbReference>
<evidence type="ECO:0000256" key="1">
    <source>
        <dbReference type="ARBA" id="ARBA00004496"/>
    </source>
</evidence>
<dbReference type="CDD" id="cd02853">
    <property type="entry name" value="E_set_MTHase_like_N"/>
    <property type="match status" value="1"/>
</dbReference>
<dbReference type="Gene3D" id="2.60.40.10">
    <property type="entry name" value="Immunoglobulins"/>
    <property type="match status" value="1"/>
</dbReference>
<keyword evidence="18" id="KW-1185">Reference proteome</keyword>
<comment type="pathway">
    <text evidence="2 14">Glycan biosynthesis; trehalose biosynthesis.</text>
</comment>
<evidence type="ECO:0000256" key="3">
    <source>
        <dbReference type="ARBA" id="ARBA00008061"/>
    </source>
</evidence>
<dbReference type="SMART" id="SM00642">
    <property type="entry name" value="Aamy"/>
    <property type="match status" value="1"/>
</dbReference>
<accession>A0ABM9I664</accession>
<comment type="similarity">
    <text evidence="3 14">Belongs to the glycosyl hydrolase 13 family.</text>
</comment>
<dbReference type="InterPro" id="IPR013783">
    <property type="entry name" value="Ig-like_fold"/>
</dbReference>
<dbReference type="Pfam" id="PF00128">
    <property type="entry name" value="Alpha-amylase"/>
    <property type="match status" value="1"/>
</dbReference>
<keyword evidence="9 14" id="KW-0326">Glycosidase</keyword>
<keyword evidence="6" id="KW-0963">Cytoplasm</keyword>
<dbReference type="GO" id="GO:0033942">
    <property type="term" value="F:4-alpha-D-(1-&gt;4)-alpha-D-glucanotrehalose trehalohydrolase activity"/>
    <property type="evidence" value="ECO:0007669"/>
    <property type="project" value="UniProtKB-EC"/>
</dbReference>
<evidence type="ECO:0000256" key="10">
    <source>
        <dbReference type="ARBA" id="ARBA00032057"/>
    </source>
</evidence>
<evidence type="ECO:0000259" key="16">
    <source>
        <dbReference type="SMART" id="SM00642"/>
    </source>
</evidence>
<feature type="region of interest" description="Disordered" evidence="15">
    <location>
        <begin position="624"/>
        <end position="657"/>
    </location>
</feature>
<dbReference type="EMBL" id="OX458333">
    <property type="protein sequence ID" value="CAI8917767.1"/>
    <property type="molecule type" value="Genomic_DNA"/>
</dbReference>
<protein>
    <recommendedName>
        <fullName evidence="5 13">Malto-oligosyltrehalose trehalohydrolase</fullName>
        <shortName evidence="14">MTHase</shortName>
        <ecNumber evidence="4 13">3.2.1.141</ecNumber>
    </recommendedName>
    <alternativeName>
        <fullName evidence="11 14">4-alpha-D-((1-&gt;4)-alpha-D-glucano)trehalose trehalohydrolase</fullName>
    </alternativeName>
    <alternativeName>
        <fullName evidence="10 14">Maltooligosyl trehalose trehalohydrolase</fullName>
    </alternativeName>
</protein>
<dbReference type="SUPFAM" id="SSF51445">
    <property type="entry name" value="(Trans)glycosidases"/>
    <property type="match status" value="1"/>
</dbReference>
<sequence length="657" mass="74668">METHSETMIRKHSMPFGTDITEDGVRFRLWAPQNRSVDLVLETDEGGKHLAMQRCPNGWFELTTPEASVGNHYRFRLDQELTVPDPASRFNPRDVHGPSQVIDPAGFCWTDENWTGRPWNEAVIYELHIGTFTPAGRFRAVCDKLDYLASLGITAIELMPVADFPGRWNWGYDGVLLFAPDSSYGTPDELKELVQAAHHRNLMVFLDVVYNHFGPEGNYLHVYGKPFFSDRHHTPWGNAINFDGENSRTVREFFIHNALYWLEEYHLDGLRLDAVHTILDDSRPDILEELAERVRAGPGAHRHIHLMLENDDNAARYLVREANGSPRHYNAQWNDDVHHALHLVLTGETDGYYADYADAPLKYLGRALSEGFAYQGEPSLYRHGRRRGEISRDLPPTAFVSFLQNHDQVGNRAFGERLCDLAEPRPLRAALTILLLAPCPPLLFMGEEFACPSPFRYFCDFGPELAEAVTEGRRNEFARFERFADPESRRRIPDPSDPSTFFSSKLDWAALDRQDHQEWHAFYRSLLAVRREQIVPLLRKIRPGRSRFELPDKRGLAVVWLLDDDSLLILWTNLGGEPLSHPNIPSVPPLAVSDPDVAAALTLGRIPPWSTAWFLIPAENMHGPTTGSRKTDSVHSPSSDLSGHLLQKGEGHSQVMR</sequence>
<dbReference type="InterPro" id="IPR006047">
    <property type="entry name" value="GH13_cat_dom"/>
</dbReference>
<dbReference type="PANTHER" id="PTHR43651">
    <property type="entry name" value="1,4-ALPHA-GLUCAN-BRANCHING ENZYME"/>
    <property type="match status" value="1"/>
</dbReference>
<comment type="catalytic activity">
    <reaction evidence="12 14">
        <text>hydrolysis of (1-&gt;4)-alpha-D-glucosidic linkage in 4-alpha-D-[(1-&gt;4)-alpha-D-glucanosyl]n trehalose to yield trehalose and (1-&gt;4)-alpha-D-glucan.</text>
        <dbReference type="EC" id="3.2.1.141"/>
    </reaction>
</comment>
<evidence type="ECO:0000256" key="2">
    <source>
        <dbReference type="ARBA" id="ARBA00005199"/>
    </source>
</evidence>
<name>A0ABM9I664_9GAMM</name>
<evidence type="ECO:0000313" key="18">
    <source>
        <dbReference type="Proteomes" id="UP001162030"/>
    </source>
</evidence>
<dbReference type="Proteomes" id="UP001162030">
    <property type="component" value="Chromosome"/>
</dbReference>